<keyword evidence="2" id="KW-0732">Signal</keyword>
<evidence type="ECO:0000313" key="4">
    <source>
        <dbReference type="Proteomes" id="UP001201812"/>
    </source>
</evidence>
<comment type="caution">
    <text evidence="3">The sequence shown here is derived from an EMBL/GenBank/DDBJ whole genome shotgun (WGS) entry which is preliminary data.</text>
</comment>
<sequence>MVLHFSQCRSFIAFYTILISVPRIFAYPGQTGSYGAFPGQYPGMDAGQPIMPINSSPYGQSPMTSQFNPQITAQFQRQYAGGQQMGSMGLQSGRIPQDMIQQQMLMQMYQQQQQRQMQQIRPVGQFSGANQQQSPFFASPYGGTPQMGQPIQPFSPPQQLSFNGGISPSQIPMQVIVGRQTPSTSSQQSDNQPIPAAFGTPLAGAAFQTEDQAGPQPQQQSQAPESTLPKFLQGASQDAIDEFKRIIRTPNSTYAFQVKQIENLVSKLDLEKQELYKQFMKENDDQEQQHRDRIHSTVTQMSAKAQEQFAKISAVLRNPGVPDQERWDRVLNLYSKMDPELRNEFEQKFKGFNPIANLTPNYFI</sequence>
<reference evidence="3" key="1">
    <citation type="submission" date="2022-01" db="EMBL/GenBank/DDBJ databases">
        <title>Genome Sequence Resource for Two Populations of Ditylenchus destructor, the Migratory Endoparasitic Phytonematode.</title>
        <authorList>
            <person name="Zhang H."/>
            <person name="Lin R."/>
            <person name="Xie B."/>
        </authorList>
    </citation>
    <scope>NUCLEOTIDE SEQUENCE</scope>
    <source>
        <strain evidence="3">BazhouSP</strain>
    </source>
</reference>
<evidence type="ECO:0000256" key="2">
    <source>
        <dbReference type="SAM" id="SignalP"/>
    </source>
</evidence>
<gene>
    <name evidence="3" type="ORF">DdX_09960</name>
</gene>
<organism evidence="3 4">
    <name type="scientific">Ditylenchus destructor</name>
    <dbReference type="NCBI Taxonomy" id="166010"/>
    <lineage>
        <taxon>Eukaryota</taxon>
        <taxon>Metazoa</taxon>
        <taxon>Ecdysozoa</taxon>
        <taxon>Nematoda</taxon>
        <taxon>Chromadorea</taxon>
        <taxon>Rhabditida</taxon>
        <taxon>Tylenchina</taxon>
        <taxon>Tylenchomorpha</taxon>
        <taxon>Sphaerularioidea</taxon>
        <taxon>Anguinidae</taxon>
        <taxon>Anguininae</taxon>
        <taxon>Ditylenchus</taxon>
    </lineage>
</organism>
<feature type="chain" id="PRO_5042005566" description="DUF148 domain-containing protein" evidence="2">
    <location>
        <begin position="27"/>
        <end position="364"/>
    </location>
</feature>
<accession>A0AAD4N5G7</accession>
<dbReference type="EMBL" id="JAKKPZ010000020">
    <property type="protein sequence ID" value="KAI1711997.1"/>
    <property type="molecule type" value="Genomic_DNA"/>
</dbReference>
<evidence type="ECO:0008006" key="5">
    <source>
        <dbReference type="Google" id="ProtNLM"/>
    </source>
</evidence>
<dbReference type="Proteomes" id="UP001201812">
    <property type="component" value="Unassembled WGS sequence"/>
</dbReference>
<protein>
    <recommendedName>
        <fullName evidence="5">DUF148 domain-containing protein</fullName>
    </recommendedName>
</protein>
<name>A0AAD4N5G7_9BILA</name>
<proteinExistence type="predicted"/>
<evidence type="ECO:0000313" key="3">
    <source>
        <dbReference type="EMBL" id="KAI1711997.1"/>
    </source>
</evidence>
<feature type="region of interest" description="Disordered" evidence="1">
    <location>
        <begin position="179"/>
        <end position="199"/>
    </location>
</feature>
<feature type="compositionally biased region" description="Polar residues" evidence="1">
    <location>
        <begin position="180"/>
        <end position="192"/>
    </location>
</feature>
<keyword evidence="4" id="KW-1185">Reference proteome</keyword>
<dbReference type="AlphaFoldDB" id="A0AAD4N5G7"/>
<evidence type="ECO:0000256" key="1">
    <source>
        <dbReference type="SAM" id="MobiDB-lite"/>
    </source>
</evidence>
<feature type="signal peptide" evidence="2">
    <location>
        <begin position="1"/>
        <end position="26"/>
    </location>
</feature>